<feature type="domain" description="HTH araC/xylS-type" evidence="6">
    <location>
        <begin position="695"/>
        <end position="794"/>
    </location>
</feature>
<evidence type="ECO:0000313" key="8">
    <source>
        <dbReference type="Proteomes" id="UP000247476"/>
    </source>
</evidence>
<dbReference type="EMBL" id="QJVJ01000009">
    <property type="protein sequence ID" value="PYI52595.1"/>
    <property type="molecule type" value="Genomic_DNA"/>
</dbReference>
<evidence type="ECO:0000256" key="3">
    <source>
        <dbReference type="ARBA" id="ARBA00023163"/>
    </source>
</evidence>
<gene>
    <name evidence="7" type="ORF">DLM86_20710</name>
</gene>
<dbReference type="InterPro" id="IPR018060">
    <property type="entry name" value="HTH_AraC"/>
</dbReference>
<dbReference type="Proteomes" id="UP000247476">
    <property type="component" value="Unassembled WGS sequence"/>
</dbReference>
<evidence type="ECO:0000256" key="2">
    <source>
        <dbReference type="ARBA" id="ARBA00023125"/>
    </source>
</evidence>
<feature type="transmembrane region" description="Helical" evidence="5">
    <location>
        <begin position="329"/>
        <end position="349"/>
    </location>
</feature>
<evidence type="ECO:0000313" key="7">
    <source>
        <dbReference type="EMBL" id="PYI52595.1"/>
    </source>
</evidence>
<keyword evidence="2" id="KW-0238">DNA-binding</keyword>
<dbReference type="SUPFAM" id="SSF46689">
    <property type="entry name" value="Homeodomain-like"/>
    <property type="match status" value="1"/>
</dbReference>
<dbReference type="Gene3D" id="3.30.450.20">
    <property type="entry name" value="PAS domain"/>
    <property type="match status" value="1"/>
</dbReference>
<accession>A0A2V5K068</accession>
<dbReference type="Pfam" id="PF17853">
    <property type="entry name" value="GGDEF_2"/>
    <property type="match status" value="1"/>
</dbReference>
<reference evidence="7 8" key="1">
    <citation type="submission" date="2018-05" db="EMBL/GenBank/DDBJ databases">
        <title>Paenibacillus flagellatus sp. nov., isolated from selenium mineral soil.</title>
        <authorList>
            <person name="Dai X."/>
        </authorList>
    </citation>
    <scope>NUCLEOTIDE SEQUENCE [LARGE SCALE GENOMIC DNA]</scope>
    <source>
        <strain evidence="7 8">DXL2</strain>
    </source>
</reference>
<protein>
    <submittedName>
        <fullName evidence="7">AraC family transcriptional regulator</fullName>
    </submittedName>
</protein>
<dbReference type="PROSITE" id="PS01124">
    <property type="entry name" value="HTH_ARAC_FAMILY_2"/>
    <property type="match status" value="1"/>
</dbReference>
<organism evidence="7 8">
    <name type="scientific">Paenibacillus flagellatus</name>
    <dbReference type="NCBI Taxonomy" id="2211139"/>
    <lineage>
        <taxon>Bacteria</taxon>
        <taxon>Bacillati</taxon>
        <taxon>Bacillota</taxon>
        <taxon>Bacilli</taxon>
        <taxon>Bacillales</taxon>
        <taxon>Paenibacillaceae</taxon>
        <taxon>Paenibacillus</taxon>
    </lineage>
</organism>
<dbReference type="Gene3D" id="1.10.10.60">
    <property type="entry name" value="Homeodomain-like"/>
    <property type="match status" value="2"/>
</dbReference>
<dbReference type="InterPro" id="IPR041522">
    <property type="entry name" value="CdaR_GGDEF"/>
</dbReference>
<dbReference type="Pfam" id="PF12833">
    <property type="entry name" value="HTH_18"/>
    <property type="match status" value="1"/>
</dbReference>
<name>A0A2V5K068_9BACL</name>
<keyword evidence="1" id="KW-0805">Transcription regulation</keyword>
<keyword evidence="5" id="KW-1133">Transmembrane helix</keyword>
<evidence type="ECO:0000256" key="1">
    <source>
        <dbReference type="ARBA" id="ARBA00023015"/>
    </source>
</evidence>
<keyword evidence="3" id="KW-0804">Transcription</keyword>
<comment type="caution">
    <text evidence="7">The sequence shown here is derived from an EMBL/GenBank/DDBJ whole genome shotgun (WGS) entry which is preliminary data.</text>
</comment>
<feature type="transmembrane region" description="Helical" evidence="5">
    <location>
        <begin position="42"/>
        <end position="66"/>
    </location>
</feature>
<proteinExistence type="predicted"/>
<dbReference type="SMART" id="SM00342">
    <property type="entry name" value="HTH_ARAC"/>
    <property type="match status" value="1"/>
</dbReference>
<dbReference type="PANTHER" id="PTHR43280:SF2">
    <property type="entry name" value="HTH-TYPE TRANSCRIPTIONAL REGULATOR EXSA"/>
    <property type="match status" value="1"/>
</dbReference>
<feature type="region of interest" description="Disordered" evidence="4">
    <location>
        <begin position="1"/>
        <end position="26"/>
    </location>
</feature>
<dbReference type="PANTHER" id="PTHR43280">
    <property type="entry name" value="ARAC-FAMILY TRANSCRIPTIONAL REGULATOR"/>
    <property type="match status" value="1"/>
</dbReference>
<keyword evidence="8" id="KW-1185">Reference proteome</keyword>
<evidence type="ECO:0000256" key="4">
    <source>
        <dbReference type="SAM" id="MobiDB-lite"/>
    </source>
</evidence>
<dbReference type="PROSITE" id="PS00041">
    <property type="entry name" value="HTH_ARAC_FAMILY_1"/>
    <property type="match status" value="1"/>
</dbReference>
<dbReference type="GO" id="GO:0003700">
    <property type="term" value="F:DNA-binding transcription factor activity"/>
    <property type="evidence" value="ECO:0007669"/>
    <property type="project" value="InterPro"/>
</dbReference>
<dbReference type="GO" id="GO:0043565">
    <property type="term" value="F:sequence-specific DNA binding"/>
    <property type="evidence" value="ECO:0007669"/>
    <property type="project" value="InterPro"/>
</dbReference>
<evidence type="ECO:0000256" key="5">
    <source>
        <dbReference type="SAM" id="Phobius"/>
    </source>
</evidence>
<keyword evidence="5" id="KW-0812">Transmembrane</keyword>
<keyword evidence="5" id="KW-0472">Membrane</keyword>
<dbReference type="InterPro" id="IPR018062">
    <property type="entry name" value="HTH_AraC-typ_CS"/>
</dbReference>
<dbReference type="InterPro" id="IPR009057">
    <property type="entry name" value="Homeodomain-like_sf"/>
</dbReference>
<sequence length="804" mass="91026">MCYTAPMQASRENRKRFQAGETPASRSTRLGGFAMLRRRKSVFLTLWLSYIVILIIPVTVSAMLYASMEKTMVANASRSNLAMLEQVRQIVDNHLQEIDQMAVQIATHPKLQTLWTIEESEKYVQYEEAVRALRNIRSGTGFIDDFYIHLRKQDTILTPTMKTDTETFFTQLYPFDDKSLDEVRSELLSGYHFKTFWPVTGVKENAVVKNVILTAVSLPLGEKENVWGTLVMMIQDQQIYDLLKQIEWANSGAMYILDDTGQVVLSTANRYDLPEGLREEVAAGSGYTSYQSGGKANLLSYTTGQSGWKYVSLVPKDVVLERINELKTWALTLLGLVVVAGAVAAYWMAYRSYSPIRDIVYTFLNGKNTDGPMKVNEYEFIKTSIAETMAEGKELKEKLEGHLPVVRAYFLSRLLKGQADTVSLEAPALQFMGVRFPHEHMCVVILEVDESSEFVRDGSERDWALIRFILFNLSTELIGERGYVTETERNRLAILLSVPDSGEGAKRERDGLIEQLKRVVEERFRMKLSVGVSSIRFGVPEIGRCYGEALNALDYRIIHGASSVIHFEQIGDMEHVYYHYPIETEAQLINYMKSGEYEEAVRLLDELYERNVAKHGITPEMSKTLFFDLLSTMLKVMNALKLDEKQLYGEASDPVKQIANGKSAEDMMNRIKELCGAICQSVRGARTDQTGRLNERLKRFIEENCSDNALSLTSIADHFGMTPQYVSGLFKKQNGVNVTDYMVEVRIREAKRLLADPGLTVLQVAQQVGYATDIGFIRVFKKVEGITPGKYRETLLQAGEMKDG</sequence>
<evidence type="ECO:0000259" key="6">
    <source>
        <dbReference type="PROSITE" id="PS01124"/>
    </source>
</evidence>
<dbReference type="AlphaFoldDB" id="A0A2V5K068"/>